<dbReference type="GeneID" id="37028390"/>
<gene>
    <name evidence="2" type="ORF">BDZ90DRAFT_233251</name>
</gene>
<evidence type="ECO:0000313" key="3">
    <source>
        <dbReference type="Proteomes" id="UP000245884"/>
    </source>
</evidence>
<feature type="region of interest" description="Disordered" evidence="1">
    <location>
        <begin position="34"/>
        <end position="93"/>
    </location>
</feature>
<reference evidence="2 3" key="1">
    <citation type="journal article" date="2018" name="Mol. Biol. Evol.">
        <title>Broad Genomic Sampling Reveals a Smut Pathogenic Ancestry of the Fungal Clade Ustilaginomycotina.</title>
        <authorList>
            <person name="Kijpornyongpan T."/>
            <person name="Mondo S.J."/>
            <person name="Barry K."/>
            <person name="Sandor L."/>
            <person name="Lee J."/>
            <person name="Lipzen A."/>
            <person name="Pangilinan J."/>
            <person name="LaButti K."/>
            <person name="Hainaut M."/>
            <person name="Henrissat B."/>
            <person name="Grigoriev I.V."/>
            <person name="Spatafora J.W."/>
            <person name="Aime M.C."/>
        </authorList>
    </citation>
    <scope>NUCLEOTIDE SEQUENCE [LARGE SCALE GENOMIC DNA]</scope>
    <source>
        <strain evidence="2 3">MCA 5214</strain>
    </source>
</reference>
<keyword evidence="3" id="KW-1185">Reference proteome</keyword>
<protein>
    <submittedName>
        <fullName evidence="2">Uncharacterized protein</fullName>
    </submittedName>
</protein>
<feature type="compositionally biased region" description="Polar residues" evidence="1">
    <location>
        <begin position="48"/>
        <end position="93"/>
    </location>
</feature>
<evidence type="ECO:0000313" key="2">
    <source>
        <dbReference type="EMBL" id="PWN26637.1"/>
    </source>
</evidence>
<dbReference type="EMBL" id="KZ819671">
    <property type="protein sequence ID" value="PWN26637.1"/>
    <property type="molecule type" value="Genomic_DNA"/>
</dbReference>
<dbReference type="Proteomes" id="UP000245884">
    <property type="component" value="Unassembled WGS sequence"/>
</dbReference>
<evidence type="ECO:0000256" key="1">
    <source>
        <dbReference type="SAM" id="MobiDB-lite"/>
    </source>
</evidence>
<dbReference type="RefSeq" id="XP_025361249.1">
    <property type="nucleotide sequence ID" value="XM_025506567.1"/>
</dbReference>
<proteinExistence type="predicted"/>
<sequence>MGQVCNQAPNAHCIYTPPAEGLFQRRAPAVHVDRGSLLSQEPDAIGSSELSPQFSDSSTDSLSTCPTSFARSPAQSPTSSTTRLAARSCSTVQ</sequence>
<accession>A0A316UMX6</accession>
<organism evidence="2 3">
    <name type="scientific">Jaminaea rosea</name>
    <dbReference type="NCBI Taxonomy" id="1569628"/>
    <lineage>
        <taxon>Eukaryota</taxon>
        <taxon>Fungi</taxon>
        <taxon>Dikarya</taxon>
        <taxon>Basidiomycota</taxon>
        <taxon>Ustilaginomycotina</taxon>
        <taxon>Exobasidiomycetes</taxon>
        <taxon>Microstromatales</taxon>
        <taxon>Microstromatales incertae sedis</taxon>
        <taxon>Jaminaea</taxon>
    </lineage>
</organism>
<dbReference type="AlphaFoldDB" id="A0A316UMX6"/>
<name>A0A316UMX6_9BASI</name>